<dbReference type="PANTHER" id="PTHR10332">
    <property type="entry name" value="EQUILIBRATIVE NUCLEOSIDE TRANSPORTER"/>
    <property type="match status" value="1"/>
</dbReference>
<evidence type="ECO:0000256" key="3">
    <source>
        <dbReference type="ARBA" id="ARBA00022448"/>
    </source>
</evidence>
<feature type="transmembrane region" description="Helical" evidence="8">
    <location>
        <begin position="338"/>
        <end position="359"/>
    </location>
</feature>
<evidence type="ECO:0000256" key="8">
    <source>
        <dbReference type="SAM" id="Phobius"/>
    </source>
</evidence>
<evidence type="ECO:0000256" key="5">
    <source>
        <dbReference type="ARBA" id="ARBA00022989"/>
    </source>
</evidence>
<comment type="similarity">
    <text evidence="2">Belongs to the SLC29A/ENT transporter (TC 2.A.57) family.</text>
</comment>
<keyword evidence="4 8" id="KW-0812">Transmembrane</keyword>
<evidence type="ECO:0000256" key="7">
    <source>
        <dbReference type="SAM" id="MobiDB-lite"/>
    </source>
</evidence>
<feature type="transmembrane region" description="Helical" evidence="8">
    <location>
        <begin position="100"/>
        <end position="123"/>
    </location>
</feature>
<dbReference type="InterPro" id="IPR002259">
    <property type="entry name" value="Eqnu_transpt"/>
</dbReference>
<feature type="transmembrane region" description="Helical" evidence="8">
    <location>
        <begin position="160"/>
        <end position="188"/>
    </location>
</feature>
<evidence type="ECO:0008006" key="11">
    <source>
        <dbReference type="Google" id="ProtNLM"/>
    </source>
</evidence>
<protein>
    <recommendedName>
        <fullName evidence="11">Nucleoside transporter</fullName>
    </recommendedName>
</protein>
<keyword evidence="10" id="KW-1185">Reference proteome</keyword>
<dbReference type="STRING" id="1314781.A0A165IX87"/>
<comment type="subcellular location">
    <subcellularLocation>
        <location evidence="1">Membrane</location>
        <topology evidence="1">Multi-pass membrane protein</topology>
    </subcellularLocation>
</comment>
<evidence type="ECO:0000256" key="6">
    <source>
        <dbReference type="ARBA" id="ARBA00023136"/>
    </source>
</evidence>
<feature type="transmembrane region" description="Helical" evidence="8">
    <location>
        <begin position="446"/>
        <end position="471"/>
    </location>
</feature>
<feature type="transmembrane region" description="Helical" evidence="8">
    <location>
        <begin position="297"/>
        <end position="318"/>
    </location>
</feature>
<sequence length="473" mass="50618">MSVERPGLSSVATYNSVSQDTQNQHPLPRVSYGDEEEGPDDELDDSEGVAPAKQPPTTNSIRRIHFMLGAALLLPWNSMITATSYFQSRLATVPAYRDNFSFVLSTALTTCNVVFLLHATLTAKTSPLTRRLRSSALFITALFVFFSVTALVALPPIPFFYLVIGAGILQSGAVSYMNAAVFALASLFGPLTMQAAMAGQAAAGVLVSLVQMITLYSSLRSSSRDSEKDTSGPAAFWFFTASTLFMLATIGVHGYVARQGAYRRVVEPVETAQSAPLAHGVDKEGLAYTARVARNNLIFNFTVASVFIVTLSVFPAITASVRPSHPAPDGSASLSHPFMFTAFHFLIFNIGDWLGRYLCSFPSFVIHDPRILLSLSLTRVLFVPLFLACNFSPLGNTSGSNLDVIFFVLVLALGTSNGWLGSLCMMSAADPAHNHRVTSEDVESAATIASFCLVGGLSLGSVVSIAVGTLVPR</sequence>
<proteinExistence type="inferred from homology"/>
<dbReference type="EMBL" id="KV425980">
    <property type="protein sequence ID" value="KZV94005.1"/>
    <property type="molecule type" value="Genomic_DNA"/>
</dbReference>
<dbReference type="AlphaFoldDB" id="A0A165IX87"/>
<feature type="compositionally biased region" description="Acidic residues" evidence="7">
    <location>
        <begin position="33"/>
        <end position="47"/>
    </location>
</feature>
<dbReference type="OrthoDB" id="10261753at2759"/>
<dbReference type="InParanoid" id="A0A165IX87"/>
<evidence type="ECO:0000313" key="9">
    <source>
        <dbReference type="EMBL" id="KZV94005.1"/>
    </source>
</evidence>
<organism evidence="9 10">
    <name type="scientific">Exidia glandulosa HHB12029</name>
    <dbReference type="NCBI Taxonomy" id="1314781"/>
    <lineage>
        <taxon>Eukaryota</taxon>
        <taxon>Fungi</taxon>
        <taxon>Dikarya</taxon>
        <taxon>Basidiomycota</taxon>
        <taxon>Agaricomycotina</taxon>
        <taxon>Agaricomycetes</taxon>
        <taxon>Auriculariales</taxon>
        <taxon>Exidiaceae</taxon>
        <taxon>Exidia</taxon>
    </lineage>
</organism>
<evidence type="ECO:0000313" key="10">
    <source>
        <dbReference type="Proteomes" id="UP000077266"/>
    </source>
</evidence>
<feature type="transmembrane region" description="Helical" evidence="8">
    <location>
        <begin position="66"/>
        <end position="88"/>
    </location>
</feature>
<feature type="transmembrane region" description="Helical" evidence="8">
    <location>
        <begin position="195"/>
        <end position="216"/>
    </location>
</feature>
<keyword evidence="3" id="KW-0813">Transport</keyword>
<keyword evidence="6 8" id="KW-0472">Membrane</keyword>
<dbReference type="GO" id="GO:0034257">
    <property type="term" value="F:nicotinamide riboside transmembrane transporter activity"/>
    <property type="evidence" value="ECO:0007669"/>
    <property type="project" value="TreeGrafter"/>
</dbReference>
<gene>
    <name evidence="9" type="ORF">EXIGLDRAFT_737582</name>
</gene>
<dbReference type="Proteomes" id="UP000077266">
    <property type="component" value="Unassembled WGS sequence"/>
</dbReference>
<dbReference type="Pfam" id="PF01733">
    <property type="entry name" value="Nucleoside_tran"/>
    <property type="match status" value="1"/>
</dbReference>
<evidence type="ECO:0000256" key="2">
    <source>
        <dbReference type="ARBA" id="ARBA00007965"/>
    </source>
</evidence>
<feature type="transmembrane region" description="Helical" evidence="8">
    <location>
        <begin position="135"/>
        <end position="154"/>
    </location>
</feature>
<evidence type="ECO:0000256" key="1">
    <source>
        <dbReference type="ARBA" id="ARBA00004141"/>
    </source>
</evidence>
<dbReference type="PRINTS" id="PR01130">
    <property type="entry name" value="DERENTRNSPRT"/>
</dbReference>
<dbReference type="GO" id="GO:0000329">
    <property type="term" value="C:fungal-type vacuole membrane"/>
    <property type="evidence" value="ECO:0007669"/>
    <property type="project" value="TreeGrafter"/>
</dbReference>
<feature type="region of interest" description="Disordered" evidence="7">
    <location>
        <begin position="1"/>
        <end position="57"/>
    </location>
</feature>
<reference evidence="9 10" key="1">
    <citation type="journal article" date="2016" name="Mol. Biol. Evol.">
        <title>Comparative Genomics of Early-Diverging Mushroom-Forming Fungi Provides Insights into the Origins of Lignocellulose Decay Capabilities.</title>
        <authorList>
            <person name="Nagy L.G."/>
            <person name="Riley R."/>
            <person name="Tritt A."/>
            <person name="Adam C."/>
            <person name="Daum C."/>
            <person name="Floudas D."/>
            <person name="Sun H."/>
            <person name="Yadav J.S."/>
            <person name="Pangilinan J."/>
            <person name="Larsson K.H."/>
            <person name="Matsuura K."/>
            <person name="Barry K."/>
            <person name="Labutti K."/>
            <person name="Kuo R."/>
            <person name="Ohm R.A."/>
            <person name="Bhattacharya S.S."/>
            <person name="Shirouzu T."/>
            <person name="Yoshinaga Y."/>
            <person name="Martin F.M."/>
            <person name="Grigoriev I.V."/>
            <person name="Hibbett D.S."/>
        </authorList>
    </citation>
    <scope>NUCLEOTIDE SEQUENCE [LARGE SCALE GENOMIC DNA]</scope>
    <source>
        <strain evidence="9 10">HHB12029</strain>
    </source>
</reference>
<feature type="compositionally biased region" description="Polar residues" evidence="7">
    <location>
        <begin position="10"/>
        <end position="25"/>
    </location>
</feature>
<name>A0A165IX87_EXIGL</name>
<evidence type="ECO:0000256" key="4">
    <source>
        <dbReference type="ARBA" id="ARBA00022692"/>
    </source>
</evidence>
<dbReference type="GO" id="GO:0005886">
    <property type="term" value="C:plasma membrane"/>
    <property type="evidence" value="ECO:0007669"/>
    <property type="project" value="TreeGrafter"/>
</dbReference>
<keyword evidence="5 8" id="KW-1133">Transmembrane helix</keyword>
<accession>A0A165IX87</accession>
<dbReference type="GO" id="GO:0015205">
    <property type="term" value="F:nucleobase transmembrane transporter activity"/>
    <property type="evidence" value="ECO:0007669"/>
    <property type="project" value="TreeGrafter"/>
</dbReference>
<dbReference type="PANTHER" id="PTHR10332:SF88">
    <property type="entry name" value="EQUILIBRATIVE NUCLEOSIDE TRANSPORTER 1, ISOFORM A"/>
    <property type="match status" value="1"/>
</dbReference>
<feature type="transmembrane region" description="Helical" evidence="8">
    <location>
        <begin position="371"/>
        <end position="393"/>
    </location>
</feature>
<feature type="transmembrane region" description="Helical" evidence="8">
    <location>
        <begin position="236"/>
        <end position="256"/>
    </location>
</feature>
<dbReference type="PIRSF" id="PIRSF016379">
    <property type="entry name" value="ENT"/>
    <property type="match status" value="1"/>
</dbReference>
<feature type="transmembrane region" description="Helical" evidence="8">
    <location>
        <begin position="405"/>
        <end position="425"/>
    </location>
</feature>